<evidence type="ECO:0000313" key="3">
    <source>
        <dbReference type="Proteomes" id="UP000257014"/>
    </source>
</evidence>
<dbReference type="Proteomes" id="UP000257014">
    <property type="component" value="Unassembled WGS sequence"/>
</dbReference>
<gene>
    <name evidence="2" type="ORF">C6P37_02830</name>
</gene>
<sequence>MLAIRKKFHAGKSDRRDKRDIGYSNRRPWALFFRRAVCPYPGTGRMKMGAKESFPAETAVFRETDGENRPCGRLPA</sequence>
<dbReference type="EMBL" id="QEWE01000009">
    <property type="protein sequence ID" value="REJ30659.1"/>
    <property type="molecule type" value="Genomic_DNA"/>
</dbReference>
<feature type="region of interest" description="Disordered" evidence="1">
    <location>
        <begin position="1"/>
        <end position="21"/>
    </location>
</feature>
<evidence type="ECO:0000313" key="2">
    <source>
        <dbReference type="EMBL" id="REJ30659.1"/>
    </source>
</evidence>
<proteinExistence type="predicted"/>
<accession>A0A3E0K8E3</accession>
<reference evidence="2 3" key="1">
    <citation type="submission" date="2018-03" db="EMBL/GenBank/DDBJ databases">
        <authorList>
            <person name="Keele B.F."/>
        </authorList>
    </citation>
    <scope>NUCLEOTIDE SEQUENCE [LARGE SCALE GENOMIC DNA]</scope>
    <source>
        <strain evidence="2">ZCTH4_d</strain>
    </source>
</reference>
<feature type="compositionally biased region" description="Basic residues" evidence="1">
    <location>
        <begin position="1"/>
        <end position="10"/>
    </location>
</feature>
<dbReference type="AlphaFoldDB" id="A0A3E0K8E3"/>
<evidence type="ECO:0000256" key="1">
    <source>
        <dbReference type="SAM" id="MobiDB-lite"/>
    </source>
</evidence>
<protein>
    <submittedName>
        <fullName evidence="2">Uncharacterized protein</fullName>
    </submittedName>
</protein>
<feature type="compositionally biased region" description="Basic and acidic residues" evidence="1">
    <location>
        <begin position="11"/>
        <end position="21"/>
    </location>
</feature>
<comment type="caution">
    <text evidence="2">The sequence shown here is derived from an EMBL/GenBank/DDBJ whole genome shotgun (WGS) entry which is preliminary data.</text>
</comment>
<organism evidence="2 3">
    <name type="scientific">Caldibacillus debilis</name>
    <dbReference type="NCBI Taxonomy" id="301148"/>
    <lineage>
        <taxon>Bacteria</taxon>
        <taxon>Bacillati</taxon>
        <taxon>Bacillota</taxon>
        <taxon>Bacilli</taxon>
        <taxon>Bacillales</taxon>
        <taxon>Bacillaceae</taxon>
        <taxon>Caldibacillus</taxon>
    </lineage>
</organism>
<name>A0A3E0K8E3_9BACI</name>